<accession>A0A9D1TBP0</accession>
<comment type="caution">
    <text evidence="1">The sequence shown here is derived from an EMBL/GenBank/DDBJ whole genome shotgun (WGS) entry which is preliminary data.</text>
</comment>
<dbReference type="InterPro" id="IPR017853">
    <property type="entry name" value="GH"/>
</dbReference>
<proteinExistence type="predicted"/>
<dbReference type="Gene3D" id="3.20.20.80">
    <property type="entry name" value="Glycosidases"/>
    <property type="match status" value="1"/>
</dbReference>
<reference evidence="1" key="1">
    <citation type="submission" date="2020-10" db="EMBL/GenBank/DDBJ databases">
        <authorList>
            <person name="Gilroy R."/>
        </authorList>
    </citation>
    <scope>NUCLEOTIDE SEQUENCE</scope>
    <source>
        <strain evidence="1">CHK183-6373</strain>
    </source>
</reference>
<dbReference type="AlphaFoldDB" id="A0A9D1TBP0"/>
<protein>
    <recommendedName>
        <fullName evidence="3">Alpha-L-fucosidase</fullName>
    </recommendedName>
</protein>
<reference evidence="1" key="2">
    <citation type="journal article" date="2021" name="PeerJ">
        <title>Extensive microbial diversity within the chicken gut microbiome revealed by metagenomics and culture.</title>
        <authorList>
            <person name="Gilroy R."/>
            <person name="Ravi A."/>
            <person name="Getino M."/>
            <person name="Pursley I."/>
            <person name="Horton D.L."/>
            <person name="Alikhan N.F."/>
            <person name="Baker D."/>
            <person name="Gharbi K."/>
            <person name="Hall N."/>
            <person name="Watson M."/>
            <person name="Adriaenssens E.M."/>
            <person name="Foster-Nyarko E."/>
            <person name="Jarju S."/>
            <person name="Secka A."/>
            <person name="Antonio M."/>
            <person name="Oren A."/>
            <person name="Chaudhuri R.R."/>
            <person name="La Ragione R."/>
            <person name="Hildebrand F."/>
            <person name="Pallen M.J."/>
        </authorList>
    </citation>
    <scope>NUCLEOTIDE SEQUENCE</scope>
    <source>
        <strain evidence="1">CHK183-6373</strain>
    </source>
</reference>
<name>A0A9D1TBP0_9FIRM</name>
<dbReference type="EMBL" id="DVOT01000050">
    <property type="protein sequence ID" value="HIV26846.1"/>
    <property type="molecule type" value="Genomic_DNA"/>
</dbReference>
<dbReference type="Proteomes" id="UP000886884">
    <property type="component" value="Unassembled WGS sequence"/>
</dbReference>
<gene>
    <name evidence="1" type="ORF">IAA64_02670</name>
</gene>
<sequence length="312" mass="35184">MSKQQDAFLARRFGVFNHFLYSAPSSRPDTLAAQPTPDWNACVEHFDVEDMARRLHAVGAGYYWITIMQGRKYMLAPNAAFDAIAGTKPGEACAHRDLIADLAEALARYDIDLFLYFTGDGPYLDVEIGKKFGLYEPRKHVTMDFVAKWASVLREYAMRYGTGVKGWWIDGCYRDFLGYTEELLTPYYEACKAGNPDCLVAMNNGVKPDFRKYYSKEEITAGEFNDFAVLPPSRFIDGAQAHILAPLGISADGSEWGGWRRPGLKRSKEYMLDYVRRANAVGMPVTIDIFVGHDASWDAEQKAALQYIGERL</sequence>
<evidence type="ECO:0000313" key="1">
    <source>
        <dbReference type="EMBL" id="HIV26846.1"/>
    </source>
</evidence>
<organism evidence="1 2">
    <name type="scientific">Candidatus Ornithocaccomicrobium faecavium</name>
    <dbReference type="NCBI Taxonomy" id="2840890"/>
    <lineage>
        <taxon>Bacteria</taxon>
        <taxon>Bacillati</taxon>
        <taxon>Bacillota</taxon>
        <taxon>Clostridia</taxon>
        <taxon>Candidatus Ornithocaccomicrobium</taxon>
    </lineage>
</organism>
<dbReference type="SUPFAM" id="SSF51445">
    <property type="entry name" value="(Trans)glycosidases"/>
    <property type="match status" value="1"/>
</dbReference>
<evidence type="ECO:0008006" key="3">
    <source>
        <dbReference type="Google" id="ProtNLM"/>
    </source>
</evidence>
<evidence type="ECO:0000313" key="2">
    <source>
        <dbReference type="Proteomes" id="UP000886884"/>
    </source>
</evidence>